<dbReference type="GO" id="GO:0005764">
    <property type="term" value="C:lysosome"/>
    <property type="evidence" value="ECO:0007669"/>
    <property type="project" value="TreeGrafter"/>
</dbReference>
<dbReference type="PANTHER" id="PTHR11010:SF11">
    <property type="entry name" value="THYMUS-SPECIFIC SERINE PROTEASE"/>
    <property type="match status" value="1"/>
</dbReference>
<keyword evidence="2" id="KW-0645">Protease</keyword>
<protein>
    <submittedName>
        <fullName evidence="6">Uncharacterized protein</fullName>
    </submittedName>
</protein>
<organism evidence="6 7">
    <name type="scientific">Takifugu rubripes</name>
    <name type="common">Japanese pufferfish</name>
    <name type="synonym">Fugu rubripes</name>
    <dbReference type="NCBI Taxonomy" id="31033"/>
    <lineage>
        <taxon>Eukaryota</taxon>
        <taxon>Metazoa</taxon>
        <taxon>Chordata</taxon>
        <taxon>Craniata</taxon>
        <taxon>Vertebrata</taxon>
        <taxon>Euteleostomi</taxon>
        <taxon>Actinopterygii</taxon>
        <taxon>Neopterygii</taxon>
        <taxon>Teleostei</taxon>
        <taxon>Neoteleostei</taxon>
        <taxon>Acanthomorphata</taxon>
        <taxon>Eupercaria</taxon>
        <taxon>Tetraodontiformes</taxon>
        <taxon>Tetradontoidea</taxon>
        <taxon>Tetraodontidae</taxon>
        <taxon>Takifugu</taxon>
    </lineage>
</organism>
<dbReference type="InterPro" id="IPR008758">
    <property type="entry name" value="Peptidase_S28"/>
</dbReference>
<dbReference type="OMA" id="FETEVCP"/>
<reference evidence="6 7" key="1">
    <citation type="journal article" date="2011" name="Genome Biol. Evol.">
        <title>Integration of the genetic map and genome assembly of fugu facilitates insights into distinct features of genome evolution in teleosts and mammals.</title>
        <authorList>
            <person name="Kai W."/>
            <person name="Kikuchi K."/>
            <person name="Tohari S."/>
            <person name="Chew A.K."/>
            <person name="Tay A."/>
            <person name="Fujiwara A."/>
            <person name="Hosoya S."/>
            <person name="Suetake H."/>
            <person name="Naruse K."/>
            <person name="Brenner S."/>
            <person name="Suzuki Y."/>
            <person name="Venkatesh B."/>
        </authorList>
    </citation>
    <scope>NUCLEOTIDE SEQUENCE [LARGE SCALE GENOMIC DNA]</scope>
</reference>
<evidence type="ECO:0000256" key="4">
    <source>
        <dbReference type="ARBA" id="ARBA00022801"/>
    </source>
</evidence>
<dbReference type="GO" id="GO:0005768">
    <property type="term" value="C:endosome"/>
    <property type="evidence" value="ECO:0007669"/>
    <property type="project" value="TreeGrafter"/>
</dbReference>
<dbReference type="Pfam" id="PF05577">
    <property type="entry name" value="Peptidase_S28"/>
    <property type="match status" value="3"/>
</dbReference>
<dbReference type="GeneTree" id="ENSGT00940000160281"/>
<keyword evidence="4" id="KW-0378">Hydrolase</keyword>
<evidence type="ECO:0000256" key="2">
    <source>
        <dbReference type="ARBA" id="ARBA00022670"/>
    </source>
</evidence>
<dbReference type="GO" id="GO:0008239">
    <property type="term" value="F:dipeptidyl-peptidase activity"/>
    <property type="evidence" value="ECO:0007669"/>
    <property type="project" value="TreeGrafter"/>
</dbReference>
<dbReference type="Proteomes" id="UP000005226">
    <property type="component" value="Chromosome 11"/>
</dbReference>
<dbReference type="InterPro" id="IPR029058">
    <property type="entry name" value="AB_hydrolase_fold"/>
</dbReference>
<evidence type="ECO:0000256" key="1">
    <source>
        <dbReference type="ARBA" id="ARBA00011079"/>
    </source>
</evidence>
<comment type="similarity">
    <text evidence="1">Belongs to the peptidase S28 family.</text>
</comment>
<dbReference type="Ensembl" id="ENSTRUT00000062137.1">
    <property type="protein sequence ID" value="ENSTRUP00000076705.1"/>
    <property type="gene ID" value="ENSTRUG00000032831.1"/>
</dbReference>
<dbReference type="GO" id="GO:0070008">
    <property type="term" value="F:serine-type exopeptidase activity"/>
    <property type="evidence" value="ECO:0007669"/>
    <property type="project" value="InterPro"/>
</dbReference>
<dbReference type="AlphaFoldDB" id="A0A674NTY2"/>
<name>A0A674NTY2_TAKRU</name>
<proteinExistence type="inferred from homology"/>
<accession>A0A674NTY2</accession>
<sequence length="250" mass="28476">MKTQCCSHQQNCGDQIIPYLIVQVYRSITEEPCLDVSHEKTLKDLMDTSPHAGRRSVRQWTYQTCTEFGFCTIHSSADTHSATLFVSFDTCRVLPVQTCEDTTCPFSGMVTLQFETEVCPTVFGVSRPSLARQIAFTNTYYGGDSPRTHRVLYINGEIFSSSKQRINPRVEEFTRTILITGGIDPWKELSVTQDRSGDQVVFIEDTAHCADMRSQRVTDRSSLQTARAEIERHVTEWLKMASQERRKGQK</sequence>
<reference evidence="6" key="3">
    <citation type="submission" date="2025-09" db="UniProtKB">
        <authorList>
            <consortium name="Ensembl"/>
        </authorList>
    </citation>
    <scope>IDENTIFICATION</scope>
</reference>
<dbReference type="Gene3D" id="3.40.50.1820">
    <property type="entry name" value="alpha/beta hydrolase"/>
    <property type="match status" value="2"/>
</dbReference>
<dbReference type="GO" id="GO:0006508">
    <property type="term" value="P:proteolysis"/>
    <property type="evidence" value="ECO:0007669"/>
    <property type="project" value="UniProtKB-KW"/>
</dbReference>
<evidence type="ECO:0000313" key="6">
    <source>
        <dbReference type="Ensembl" id="ENSTRUP00000076705.1"/>
    </source>
</evidence>
<keyword evidence="7" id="KW-1185">Reference proteome</keyword>
<evidence type="ECO:0000256" key="3">
    <source>
        <dbReference type="ARBA" id="ARBA00022729"/>
    </source>
</evidence>
<keyword evidence="5" id="KW-0325">Glycoprotein</keyword>
<dbReference type="InParanoid" id="A0A674NTY2"/>
<evidence type="ECO:0000256" key="5">
    <source>
        <dbReference type="ARBA" id="ARBA00023180"/>
    </source>
</evidence>
<evidence type="ECO:0000313" key="7">
    <source>
        <dbReference type="Proteomes" id="UP000005226"/>
    </source>
</evidence>
<keyword evidence="3" id="KW-0732">Signal</keyword>
<dbReference type="PANTHER" id="PTHR11010">
    <property type="entry name" value="PROTEASE S28 PRO-X CARBOXYPEPTIDASE-RELATED"/>
    <property type="match status" value="1"/>
</dbReference>
<reference evidence="6" key="2">
    <citation type="submission" date="2025-08" db="UniProtKB">
        <authorList>
            <consortium name="Ensembl"/>
        </authorList>
    </citation>
    <scope>IDENTIFICATION</scope>
</reference>